<protein>
    <recommendedName>
        <fullName evidence="10">Phosphatidylglycerol--prolipoprotein diacylglyceryl transferase</fullName>
    </recommendedName>
</protein>
<evidence type="ECO:0008006" key="10">
    <source>
        <dbReference type="Google" id="ProtNLM"/>
    </source>
</evidence>
<comment type="similarity">
    <text evidence="1">Belongs to the Lgt family.</text>
</comment>
<dbReference type="InterPro" id="IPR001640">
    <property type="entry name" value="Lgt"/>
</dbReference>
<feature type="transmembrane region" description="Helical" evidence="7">
    <location>
        <begin position="163"/>
        <end position="179"/>
    </location>
</feature>
<evidence type="ECO:0000256" key="6">
    <source>
        <dbReference type="ARBA" id="ARBA00023136"/>
    </source>
</evidence>
<evidence type="ECO:0000313" key="9">
    <source>
        <dbReference type="Proteomes" id="UP000177042"/>
    </source>
</evidence>
<feature type="transmembrane region" description="Helical" evidence="7">
    <location>
        <begin position="45"/>
        <end position="65"/>
    </location>
</feature>
<feature type="transmembrane region" description="Helical" evidence="7">
    <location>
        <begin position="215"/>
        <end position="234"/>
    </location>
</feature>
<dbReference type="PANTHER" id="PTHR30589:SF0">
    <property type="entry name" value="PHOSPHATIDYLGLYCEROL--PROLIPOPROTEIN DIACYLGLYCERYL TRANSFERASE"/>
    <property type="match status" value="1"/>
</dbReference>
<evidence type="ECO:0000256" key="2">
    <source>
        <dbReference type="ARBA" id="ARBA00022475"/>
    </source>
</evidence>
<evidence type="ECO:0000256" key="3">
    <source>
        <dbReference type="ARBA" id="ARBA00022679"/>
    </source>
</evidence>
<dbReference type="AlphaFoldDB" id="A0A1F5J903"/>
<keyword evidence="2" id="KW-1003">Cell membrane</keyword>
<evidence type="ECO:0000256" key="7">
    <source>
        <dbReference type="SAM" id="Phobius"/>
    </source>
</evidence>
<evidence type="ECO:0000313" key="8">
    <source>
        <dbReference type="EMBL" id="OGE25111.1"/>
    </source>
</evidence>
<dbReference type="EMBL" id="MFCX01000032">
    <property type="protein sequence ID" value="OGE25111.1"/>
    <property type="molecule type" value="Genomic_DNA"/>
</dbReference>
<name>A0A1F5J903_9BACT</name>
<gene>
    <name evidence="8" type="ORF">A3C26_02120</name>
</gene>
<feature type="transmembrane region" description="Helical" evidence="7">
    <location>
        <begin position="12"/>
        <end position="33"/>
    </location>
</feature>
<keyword evidence="5 7" id="KW-1133">Transmembrane helix</keyword>
<sequence>MFPVLFTIANIPISSFGLFLAVGFLVGVFLIWRLSRAWDLNEEKILDLTLLTFLGGLIGARAYFVLENLSFFSQNLLGIILFNKFPGFSFWGAFLGGWLTLFYLAKRAKLDFWQLGDIATIGLLGGLVFSNLGCFLGGCNVGIISDSFLAVNMVGVLAKRFPVQVLESLLFLFILSSLWSKATRFHQNGKVLSLSLIYIGAIKLLTGNLKDVQGADTFLSAVLVILGVSIFYTVTRRNLFSDCKEFTEFTLKLFTDSLTRKRYLESLKKYWYNKKTALWWNLRNLKKNLQKINVKFSYKNNKLH</sequence>
<dbReference type="GO" id="GO:0008961">
    <property type="term" value="F:phosphatidylglycerol-prolipoprotein diacylglyceryl transferase activity"/>
    <property type="evidence" value="ECO:0007669"/>
    <property type="project" value="InterPro"/>
</dbReference>
<evidence type="ECO:0000256" key="1">
    <source>
        <dbReference type="ARBA" id="ARBA00007150"/>
    </source>
</evidence>
<dbReference type="PANTHER" id="PTHR30589">
    <property type="entry name" value="PROLIPOPROTEIN DIACYLGLYCERYL TRANSFERASE"/>
    <property type="match status" value="1"/>
</dbReference>
<evidence type="ECO:0000256" key="4">
    <source>
        <dbReference type="ARBA" id="ARBA00022692"/>
    </source>
</evidence>
<proteinExistence type="inferred from homology"/>
<keyword evidence="4 7" id="KW-0812">Transmembrane</keyword>
<feature type="transmembrane region" description="Helical" evidence="7">
    <location>
        <begin position="191"/>
        <end position="209"/>
    </location>
</feature>
<accession>A0A1F5J903</accession>
<reference evidence="8 9" key="1">
    <citation type="journal article" date="2016" name="Nat. Commun.">
        <title>Thousands of microbial genomes shed light on interconnected biogeochemical processes in an aquifer system.</title>
        <authorList>
            <person name="Anantharaman K."/>
            <person name="Brown C.T."/>
            <person name="Hug L.A."/>
            <person name="Sharon I."/>
            <person name="Castelle C.J."/>
            <person name="Probst A.J."/>
            <person name="Thomas B.C."/>
            <person name="Singh A."/>
            <person name="Wilkins M.J."/>
            <person name="Karaoz U."/>
            <person name="Brodie E.L."/>
            <person name="Williams K.H."/>
            <person name="Hubbard S.S."/>
            <person name="Banfield J.F."/>
        </authorList>
    </citation>
    <scope>NUCLEOTIDE SEQUENCE [LARGE SCALE GENOMIC DNA]</scope>
</reference>
<keyword evidence="6 7" id="KW-0472">Membrane</keyword>
<feature type="transmembrane region" description="Helical" evidence="7">
    <location>
        <begin position="117"/>
        <end position="143"/>
    </location>
</feature>
<dbReference type="GO" id="GO:0042158">
    <property type="term" value="P:lipoprotein biosynthetic process"/>
    <property type="evidence" value="ECO:0007669"/>
    <property type="project" value="InterPro"/>
</dbReference>
<keyword evidence="3" id="KW-0808">Transferase</keyword>
<organism evidence="8 9">
    <name type="scientific">Candidatus Daviesbacteria bacterium RIFCSPHIGHO2_02_FULL_39_12</name>
    <dbReference type="NCBI Taxonomy" id="1797770"/>
    <lineage>
        <taxon>Bacteria</taxon>
        <taxon>Candidatus Daviesiibacteriota</taxon>
    </lineage>
</organism>
<dbReference type="Pfam" id="PF01790">
    <property type="entry name" value="LGT"/>
    <property type="match status" value="1"/>
</dbReference>
<comment type="caution">
    <text evidence="8">The sequence shown here is derived from an EMBL/GenBank/DDBJ whole genome shotgun (WGS) entry which is preliminary data.</text>
</comment>
<dbReference type="Proteomes" id="UP000177042">
    <property type="component" value="Unassembled WGS sequence"/>
</dbReference>
<feature type="transmembrane region" description="Helical" evidence="7">
    <location>
        <begin position="85"/>
        <end position="105"/>
    </location>
</feature>
<dbReference type="GO" id="GO:0005886">
    <property type="term" value="C:plasma membrane"/>
    <property type="evidence" value="ECO:0007669"/>
    <property type="project" value="InterPro"/>
</dbReference>
<evidence type="ECO:0000256" key="5">
    <source>
        <dbReference type="ARBA" id="ARBA00022989"/>
    </source>
</evidence>